<keyword evidence="2" id="KW-1185">Reference proteome</keyword>
<proteinExistence type="predicted"/>
<protein>
    <submittedName>
        <fullName evidence="1">Uncharacterized protein</fullName>
    </submittedName>
</protein>
<evidence type="ECO:0000313" key="1">
    <source>
        <dbReference type="EMBL" id="KAJ9652929.1"/>
    </source>
</evidence>
<name>A0ACC2ZZ75_9EURO</name>
<accession>A0ACC2ZZ75</accession>
<gene>
    <name evidence="1" type="ORF">H2198_007838</name>
</gene>
<dbReference type="EMBL" id="JAPDRQ010000176">
    <property type="protein sequence ID" value="KAJ9652929.1"/>
    <property type="molecule type" value="Genomic_DNA"/>
</dbReference>
<organism evidence="1 2">
    <name type="scientific">Neophaeococcomyces mojaviensis</name>
    <dbReference type="NCBI Taxonomy" id="3383035"/>
    <lineage>
        <taxon>Eukaryota</taxon>
        <taxon>Fungi</taxon>
        <taxon>Dikarya</taxon>
        <taxon>Ascomycota</taxon>
        <taxon>Pezizomycotina</taxon>
        <taxon>Eurotiomycetes</taxon>
        <taxon>Chaetothyriomycetidae</taxon>
        <taxon>Chaetothyriales</taxon>
        <taxon>Chaetothyriales incertae sedis</taxon>
        <taxon>Neophaeococcomyces</taxon>
    </lineage>
</organism>
<reference evidence="1" key="1">
    <citation type="submission" date="2022-10" db="EMBL/GenBank/DDBJ databases">
        <title>Culturing micro-colonial fungi from biological soil crusts in the Mojave desert and describing Neophaeococcomyces mojavensis, and introducing the new genera and species Taxawa tesnikishii.</title>
        <authorList>
            <person name="Kurbessoian T."/>
            <person name="Stajich J.E."/>
        </authorList>
    </citation>
    <scope>NUCLEOTIDE SEQUENCE</scope>
    <source>
        <strain evidence="1">JES_112</strain>
    </source>
</reference>
<sequence length="311" mass="34848">MAVSSHHNGSTNSASRGSKCERPVLYVLATRPSTPDQSSTSEWTLELYKPAATGPKPLSTVSHPAHAKHHFFSALSRKQKQPSSEMPVPAVSAASESKPVEDPQPQHFYFSRLHPHSYSQQCPNDTILRIAVSSIPYQNSHKLPTDLEQQFSAALDQIHTTPDSTSWLRQSLLSLQTASILHPVSHGFDVDKFVSFALSYLEQTLREQPSYDAEPREVNYSKILRDNERLRGMLSSDTTDYATIDTSLGVDEEGDEWSLPSRERKAVAEKKHWGGFWVTHGSGADWSRSSSRQRDSDRKPWERSNVYGGLM</sequence>
<comment type="caution">
    <text evidence="1">The sequence shown here is derived from an EMBL/GenBank/DDBJ whole genome shotgun (WGS) entry which is preliminary data.</text>
</comment>
<evidence type="ECO:0000313" key="2">
    <source>
        <dbReference type="Proteomes" id="UP001172386"/>
    </source>
</evidence>
<dbReference type="Proteomes" id="UP001172386">
    <property type="component" value="Unassembled WGS sequence"/>
</dbReference>